<accession>A0A7V8SWA4</accession>
<dbReference type="Proteomes" id="UP000567293">
    <property type="component" value="Unassembled WGS sequence"/>
</dbReference>
<sequence length="125" mass="14008">MKRDWFNRGVRMQHQFGGIEEKNGPLSEGYTWEPPDFPFPIKRLSGTGKPCEIKEFGLQSYRPDPSPICKPDHSYAETQGPARFPDLAEQAARPVPVGTKKRSQSGQAWGPAQPDSSDFGYTKKP</sequence>
<evidence type="ECO:0000313" key="2">
    <source>
        <dbReference type="EMBL" id="MBA0085095.1"/>
    </source>
</evidence>
<comment type="caution">
    <text evidence="2">The sequence shown here is derived from an EMBL/GenBank/DDBJ whole genome shotgun (WGS) entry which is preliminary data.</text>
</comment>
<feature type="region of interest" description="Disordered" evidence="1">
    <location>
        <begin position="60"/>
        <end position="125"/>
    </location>
</feature>
<dbReference type="EMBL" id="JACDQQ010000858">
    <property type="protein sequence ID" value="MBA0085095.1"/>
    <property type="molecule type" value="Genomic_DNA"/>
</dbReference>
<evidence type="ECO:0000313" key="3">
    <source>
        <dbReference type="Proteomes" id="UP000567293"/>
    </source>
</evidence>
<evidence type="ECO:0000256" key="1">
    <source>
        <dbReference type="SAM" id="MobiDB-lite"/>
    </source>
</evidence>
<proteinExistence type="predicted"/>
<name>A0A7V8SWA4_9BACT</name>
<organism evidence="2 3">
    <name type="scientific">Candidatus Acidiferrum panamense</name>
    <dbReference type="NCBI Taxonomy" id="2741543"/>
    <lineage>
        <taxon>Bacteria</taxon>
        <taxon>Pseudomonadati</taxon>
        <taxon>Acidobacteriota</taxon>
        <taxon>Terriglobia</taxon>
        <taxon>Candidatus Acidiferrales</taxon>
        <taxon>Candidatus Acidiferrum</taxon>
    </lineage>
</organism>
<reference evidence="2" key="1">
    <citation type="submission" date="2020-06" db="EMBL/GenBank/DDBJ databases">
        <title>Legume-microbial interactions unlock mineral nutrients during tropical forest succession.</title>
        <authorList>
            <person name="Epihov D.Z."/>
        </authorList>
    </citation>
    <scope>NUCLEOTIDE SEQUENCE [LARGE SCALE GENOMIC DNA]</scope>
    <source>
        <strain evidence="2">Pan2503</strain>
    </source>
</reference>
<keyword evidence="3" id="KW-1185">Reference proteome</keyword>
<dbReference type="AlphaFoldDB" id="A0A7V8SWA4"/>
<protein>
    <submittedName>
        <fullName evidence="2">Uncharacterized protein</fullName>
    </submittedName>
</protein>
<gene>
    <name evidence="2" type="ORF">HRJ53_08870</name>
</gene>